<organism evidence="7 8">
    <name type="scientific">Turnera subulata</name>
    <dbReference type="NCBI Taxonomy" id="218843"/>
    <lineage>
        <taxon>Eukaryota</taxon>
        <taxon>Viridiplantae</taxon>
        <taxon>Streptophyta</taxon>
        <taxon>Embryophyta</taxon>
        <taxon>Tracheophyta</taxon>
        <taxon>Spermatophyta</taxon>
        <taxon>Magnoliopsida</taxon>
        <taxon>eudicotyledons</taxon>
        <taxon>Gunneridae</taxon>
        <taxon>Pentapetalae</taxon>
        <taxon>rosids</taxon>
        <taxon>fabids</taxon>
        <taxon>Malpighiales</taxon>
        <taxon>Passifloraceae</taxon>
        <taxon>Turnera</taxon>
    </lineage>
</organism>
<dbReference type="PANTHER" id="PTHR43874">
    <property type="entry name" value="TWO-COMPONENT RESPONSE REGULATOR"/>
    <property type="match status" value="1"/>
</dbReference>
<evidence type="ECO:0000256" key="3">
    <source>
        <dbReference type="ARBA" id="ARBA00023163"/>
    </source>
</evidence>
<evidence type="ECO:0000313" key="8">
    <source>
        <dbReference type="Proteomes" id="UP001141552"/>
    </source>
</evidence>
<evidence type="ECO:0000259" key="6">
    <source>
        <dbReference type="PROSITE" id="PS50110"/>
    </source>
</evidence>
<comment type="caution">
    <text evidence="7">The sequence shown here is derived from an EMBL/GenBank/DDBJ whole genome shotgun (WGS) entry which is preliminary data.</text>
</comment>
<reference evidence="7" key="2">
    <citation type="journal article" date="2023" name="Plants (Basel)">
        <title>Annotation of the Turnera subulata (Passifloraceae) Draft Genome Reveals the S-Locus Evolved after the Divergence of Turneroideae from Passifloroideae in a Stepwise Manner.</title>
        <authorList>
            <person name="Henning P.M."/>
            <person name="Roalson E.H."/>
            <person name="Mir W."/>
            <person name="McCubbin A.G."/>
            <person name="Shore J.S."/>
        </authorList>
    </citation>
    <scope>NUCLEOTIDE SEQUENCE</scope>
    <source>
        <strain evidence="7">F60SS</strain>
    </source>
</reference>
<sequence>MATEMAPPPNDNAVPFPGGLRVLVVDPDSTSLESTCEVLQSLGYTAVTAATGAAALEVLLDRPIKVDLILTEARLPDIDAFELLDLMQRLSNLPVIIVSSVTDEDEMLRFLTEGAELYIVKPVAPDDLKNLWQFTLLRGLNVEDDDEVVDPYLENGSGAEEDSDYLSEWELESLSEAGENVDEDEDMEEEEKP</sequence>
<feature type="region of interest" description="Disordered" evidence="5">
    <location>
        <begin position="172"/>
        <end position="193"/>
    </location>
</feature>
<dbReference type="InterPro" id="IPR001789">
    <property type="entry name" value="Sig_transdc_resp-reg_receiver"/>
</dbReference>
<dbReference type="GO" id="GO:0000160">
    <property type="term" value="P:phosphorelay signal transduction system"/>
    <property type="evidence" value="ECO:0007669"/>
    <property type="project" value="UniProtKB-KW"/>
</dbReference>
<keyword evidence="3" id="KW-0804">Transcription</keyword>
<keyword evidence="1" id="KW-0902">Two-component regulatory system</keyword>
<dbReference type="EMBL" id="JAKUCV010006629">
    <property type="protein sequence ID" value="KAJ4826555.1"/>
    <property type="molecule type" value="Genomic_DNA"/>
</dbReference>
<keyword evidence="8" id="KW-1185">Reference proteome</keyword>
<dbReference type="SUPFAM" id="SSF52172">
    <property type="entry name" value="CheY-like"/>
    <property type="match status" value="1"/>
</dbReference>
<dbReference type="Pfam" id="PF00072">
    <property type="entry name" value="Response_reg"/>
    <property type="match status" value="1"/>
</dbReference>
<dbReference type="Proteomes" id="UP001141552">
    <property type="component" value="Unassembled WGS sequence"/>
</dbReference>
<protein>
    <recommendedName>
        <fullName evidence="6">Response regulatory domain-containing protein</fullName>
    </recommendedName>
</protein>
<keyword evidence="2" id="KW-0805">Transcription regulation</keyword>
<dbReference type="PROSITE" id="PS50110">
    <property type="entry name" value="RESPONSE_REGULATORY"/>
    <property type="match status" value="1"/>
</dbReference>
<evidence type="ECO:0000256" key="2">
    <source>
        <dbReference type="ARBA" id="ARBA00023015"/>
    </source>
</evidence>
<name>A0A9Q0F811_9ROSI</name>
<dbReference type="Gene3D" id="3.40.50.2300">
    <property type="match status" value="1"/>
</dbReference>
<accession>A0A9Q0F811</accession>
<evidence type="ECO:0000256" key="4">
    <source>
        <dbReference type="PROSITE-ProRule" id="PRU00169"/>
    </source>
</evidence>
<gene>
    <name evidence="7" type="ORF">Tsubulata_042915</name>
</gene>
<dbReference type="OrthoDB" id="21225at2759"/>
<dbReference type="PANTHER" id="PTHR43874:SF58">
    <property type="entry name" value="TWO-COMPONENT RESPONSE REGULATOR-LIKE APRR8-RELATED"/>
    <property type="match status" value="1"/>
</dbReference>
<evidence type="ECO:0000313" key="7">
    <source>
        <dbReference type="EMBL" id="KAJ4826555.1"/>
    </source>
</evidence>
<dbReference type="AlphaFoldDB" id="A0A9Q0F811"/>
<evidence type="ECO:0000256" key="5">
    <source>
        <dbReference type="SAM" id="MobiDB-lite"/>
    </source>
</evidence>
<comment type="caution">
    <text evidence="4">Lacks conserved residue(s) required for the propagation of feature annotation.</text>
</comment>
<dbReference type="SMART" id="SM00448">
    <property type="entry name" value="REC"/>
    <property type="match status" value="1"/>
</dbReference>
<feature type="domain" description="Response regulatory" evidence="6">
    <location>
        <begin position="21"/>
        <end position="136"/>
    </location>
</feature>
<dbReference type="GO" id="GO:0009736">
    <property type="term" value="P:cytokinin-activated signaling pathway"/>
    <property type="evidence" value="ECO:0007669"/>
    <property type="project" value="InterPro"/>
</dbReference>
<evidence type="ECO:0000256" key="1">
    <source>
        <dbReference type="ARBA" id="ARBA00023012"/>
    </source>
</evidence>
<proteinExistence type="predicted"/>
<reference evidence="7" key="1">
    <citation type="submission" date="2022-02" db="EMBL/GenBank/DDBJ databases">
        <authorList>
            <person name="Henning P.M."/>
            <person name="McCubbin A.G."/>
            <person name="Shore J.S."/>
        </authorList>
    </citation>
    <scope>NUCLEOTIDE SEQUENCE</scope>
    <source>
        <strain evidence="7">F60SS</strain>
        <tissue evidence="7">Leaves</tissue>
    </source>
</reference>
<dbReference type="InterPro" id="IPR011006">
    <property type="entry name" value="CheY-like_superfamily"/>
</dbReference>
<dbReference type="InterPro" id="IPR045279">
    <property type="entry name" value="ARR-like"/>
</dbReference>